<dbReference type="EMBL" id="JANPWB010000011">
    <property type="protein sequence ID" value="KAJ1129280.1"/>
    <property type="molecule type" value="Genomic_DNA"/>
</dbReference>
<accession>A0AAV7PQK7</accession>
<evidence type="ECO:0000313" key="2">
    <source>
        <dbReference type="Proteomes" id="UP001066276"/>
    </source>
</evidence>
<name>A0AAV7PQK7_PLEWA</name>
<keyword evidence="2" id="KW-1185">Reference proteome</keyword>
<sequence>MARATASLSLQGERLCSAGSTSGVSGAAPFPPVELLQAYVRCPSRSCLHPCPCYSVAQRLHFSLPPGSRAQPSFTGPRQRSMRGFFSPVVGCTCSAPIALDLRPHTGSPAVYLSGTGAPSPRGWYAR</sequence>
<protein>
    <submittedName>
        <fullName evidence="1">Uncharacterized protein</fullName>
    </submittedName>
</protein>
<dbReference type="Proteomes" id="UP001066276">
    <property type="component" value="Chromosome 7"/>
</dbReference>
<organism evidence="1 2">
    <name type="scientific">Pleurodeles waltl</name>
    <name type="common">Iberian ribbed newt</name>
    <dbReference type="NCBI Taxonomy" id="8319"/>
    <lineage>
        <taxon>Eukaryota</taxon>
        <taxon>Metazoa</taxon>
        <taxon>Chordata</taxon>
        <taxon>Craniata</taxon>
        <taxon>Vertebrata</taxon>
        <taxon>Euteleostomi</taxon>
        <taxon>Amphibia</taxon>
        <taxon>Batrachia</taxon>
        <taxon>Caudata</taxon>
        <taxon>Salamandroidea</taxon>
        <taxon>Salamandridae</taxon>
        <taxon>Pleurodelinae</taxon>
        <taxon>Pleurodeles</taxon>
    </lineage>
</organism>
<reference evidence="1" key="1">
    <citation type="journal article" date="2022" name="bioRxiv">
        <title>Sequencing and chromosome-scale assembly of the giantPleurodeles waltlgenome.</title>
        <authorList>
            <person name="Brown T."/>
            <person name="Elewa A."/>
            <person name="Iarovenko S."/>
            <person name="Subramanian E."/>
            <person name="Araus A.J."/>
            <person name="Petzold A."/>
            <person name="Susuki M."/>
            <person name="Suzuki K.-i.T."/>
            <person name="Hayashi T."/>
            <person name="Toyoda A."/>
            <person name="Oliveira C."/>
            <person name="Osipova E."/>
            <person name="Leigh N.D."/>
            <person name="Simon A."/>
            <person name="Yun M.H."/>
        </authorList>
    </citation>
    <scope>NUCLEOTIDE SEQUENCE</scope>
    <source>
        <strain evidence="1">20211129_DDA</strain>
        <tissue evidence="1">Liver</tissue>
    </source>
</reference>
<proteinExistence type="predicted"/>
<gene>
    <name evidence="1" type="ORF">NDU88_007651</name>
</gene>
<evidence type="ECO:0000313" key="1">
    <source>
        <dbReference type="EMBL" id="KAJ1129280.1"/>
    </source>
</evidence>
<dbReference type="AlphaFoldDB" id="A0AAV7PQK7"/>
<comment type="caution">
    <text evidence="1">The sequence shown here is derived from an EMBL/GenBank/DDBJ whole genome shotgun (WGS) entry which is preliminary data.</text>
</comment>